<dbReference type="EMBL" id="JABFTP020000186">
    <property type="protein sequence ID" value="KAL3290171.1"/>
    <property type="molecule type" value="Genomic_DNA"/>
</dbReference>
<evidence type="ECO:0000313" key="2">
    <source>
        <dbReference type="Proteomes" id="UP001516400"/>
    </source>
</evidence>
<name>A0ABD2PHE8_9CUCU</name>
<proteinExistence type="predicted"/>
<comment type="caution">
    <text evidence="1">The sequence shown here is derived from an EMBL/GenBank/DDBJ whole genome shotgun (WGS) entry which is preliminary data.</text>
</comment>
<dbReference type="Proteomes" id="UP001516400">
    <property type="component" value="Unassembled WGS sequence"/>
</dbReference>
<organism evidence="1 2">
    <name type="scientific">Cryptolaemus montrouzieri</name>
    <dbReference type="NCBI Taxonomy" id="559131"/>
    <lineage>
        <taxon>Eukaryota</taxon>
        <taxon>Metazoa</taxon>
        <taxon>Ecdysozoa</taxon>
        <taxon>Arthropoda</taxon>
        <taxon>Hexapoda</taxon>
        <taxon>Insecta</taxon>
        <taxon>Pterygota</taxon>
        <taxon>Neoptera</taxon>
        <taxon>Endopterygota</taxon>
        <taxon>Coleoptera</taxon>
        <taxon>Polyphaga</taxon>
        <taxon>Cucujiformia</taxon>
        <taxon>Coccinelloidea</taxon>
        <taxon>Coccinellidae</taxon>
        <taxon>Scymninae</taxon>
        <taxon>Scymnini</taxon>
        <taxon>Cryptolaemus</taxon>
    </lineage>
</organism>
<gene>
    <name evidence="1" type="ORF">HHI36_023532</name>
</gene>
<protein>
    <submittedName>
        <fullName evidence="1">Uncharacterized protein</fullName>
    </submittedName>
</protein>
<reference evidence="1 2" key="1">
    <citation type="journal article" date="2021" name="BMC Biol.">
        <title>Horizontally acquired antibacterial genes associated with adaptive radiation of ladybird beetles.</title>
        <authorList>
            <person name="Li H.S."/>
            <person name="Tang X.F."/>
            <person name="Huang Y.H."/>
            <person name="Xu Z.Y."/>
            <person name="Chen M.L."/>
            <person name="Du X.Y."/>
            <person name="Qiu B.Y."/>
            <person name="Chen P.T."/>
            <person name="Zhang W."/>
            <person name="Slipinski A."/>
            <person name="Escalona H.E."/>
            <person name="Waterhouse R.M."/>
            <person name="Zwick A."/>
            <person name="Pang H."/>
        </authorList>
    </citation>
    <scope>NUCLEOTIDE SEQUENCE [LARGE SCALE GENOMIC DNA]</scope>
    <source>
        <strain evidence="1">SYSU2018</strain>
    </source>
</reference>
<keyword evidence="2" id="KW-1185">Reference proteome</keyword>
<dbReference type="AlphaFoldDB" id="A0ABD2PHE8"/>
<sequence length="759" mass="86686">MSNCSVYVKMTFNKLLYLAVFTVYVFRIKYVNCLVSSQIPSQLVYCYNGSFTMEDKPPFTIRSLVEMIRKIELYKRTTINSRILTNALLHQIIFDGVLKSHSGGAHYEILPFRARGHEFYKYQLVNEYFAFGENTLPLDESLSQEEICYLHNILSTSADTNYRGDEDITCFYNYTKMPVPKVEGQLDSIQRSDCPLMRGNLNTRWGTITAGNLVYGLNAGLQNIQIPFANIIKAINKTESILDTNTAIGVWISTIAADLGETILNQADENFMIGSPGFWNDSLLPTAYYLSGNTSDMTESKLLGGIDGLILASNIAEWERILMNTRFSQLIDMFYSNRGIAYNFSVRASNRNEIFNNILQTTNLTEQIIGTTNLLRKIGTYDTLLSRNDIEKLVSLIVRKFETLADDVTKRYDSVDHVNEMMPKSTLEIILIIDGNFDFYTSKRIIHSLSEALPVSFYGSKLGIINGENGKWISNITGEMFELFRDLHKSKDTWPTQLSLHHSLETVIAYYQNSTRNNCTEIPFIPLGKAIVLLSNNARPTNTDIYKSKEALASIKNVLPETNIIYVLSDDSLKYFQDLSILYRNDSFINYSNDILALTSSIARRLHEIPGQIVNIFCDNVNARMEDYLTPNAIKFYEVYEEYIRFYKFEIKFTGYNYGDIFICAKCYNASPNETCKSITVNDEVTFNSKDLCPEDSRSNLQFVMKVNNSKIRCAENDCRFPDQVRLGVTWTKSGSAFFLAKSAYLFTAFSLTWLIRFT</sequence>
<accession>A0ABD2PHE8</accession>
<evidence type="ECO:0000313" key="1">
    <source>
        <dbReference type="EMBL" id="KAL3290171.1"/>
    </source>
</evidence>